<name>A0ABU5L6N2_9RICK</name>
<dbReference type="PANTHER" id="PTHR30461:SF23">
    <property type="entry name" value="DNA RECOMBINASE-RELATED"/>
    <property type="match status" value="1"/>
</dbReference>
<dbReference type="Pfam" id="PF00239">
    <property type="entry name" value="Resolvase"/>
    <property type="match status" value="1"/>
</dbReference>
<reference evidence="2 3" key="1">
    <citation type="submission" date="2023-02" db="EMBL/GenBank/DDBJ databases">
        <title>Host association and intracellularity evolved multiple times independently in the Rickettsiales.</title>
        <authorList>
            <person name="Castelli M."/>
            <person name="Nardi T."/>
            <person name="Gammuto L."/>
            <person name="Bellinzona G."/>
            <person name="Sabaneyeva E."/>
            <person name="Potekhin A."/>
            <person name="Serra V."/>
            <person name="Petroni G."/>
            <person name="Sassera D."/>
        </authorList>
    </citation>
    <scope>NUCLEOTIDE SEQUENCE [LARGE SCALE GENOMIC DNA]</scope>
    <source>
        <strain evidence="2 3">BOD18</strain>
    </source>
</reference>
<evidence type="ECO:0000259" key="1">
    <source>
        <dbReference type="PROSITE" id="PS51736"/>
    </source>
</evidence>
<dbReference type="Proteomes" id="UP001293791">
    <property type="component" value="Unassembled WGS sequence"/>
</dbReference>
<comment type="caution">
    <text evidence="2">The sequence shown here is derived from an EMBL/GenBank/DDBJ whole genome shotgun (WGS) entry which is preliminary data.</text>
</comment>
<dbReference type="SUPFAM" id="SSF53041">
    <property type="entry name" value="Resolvase-like"/>
    <property type="match status" value="1"/>
</dbReference>
<accession>A0ABU5L6N2</accession>
<dbReference type="CDD" id="cd03768">
    <property type="entry name" value="SR_ResInv"/>
    <property type="match status" value="1"/>
</dbReference>
<evidence type="ECO:0000313" key="2">
    <source>
        <dbReference type="EMBL" id="MDZ5761787.1"/>
    </source>
</evidence>
<gene>
    <name evidence="2" type="ORF">Cyrtocomes_00145</name>
</gene>
<dbReference type="RefSeq" id="WP_322497306.1">
    <property type="nucleotide sequence ID" value="NZ_JARGYT010000004.1"/>
</dbReference>
<dbReference type="EMBL" id="JARGYT010000004">
    <property type="protein sequence ID" value="MDZ5761787.1"/>
    <property type="molecule type" value="Genomic_DNA"/>
</dbReference>
<dbReference type="InterPro" id="IPR050639">
    <property type="entry name" value="SSR_resolvase"/>
</dbReference>
<dbReference type="InterPro" id="IPR006119">
    <property type="entry name" value="Resolv_N"/>
</dbReference>
<dbReference type="Gene3D" id="3.40.50.1390">
    <property type="entry name" value="Resolvase, N-terminal catalytic domain"/>
    <property type="match status" value="1"/>
</dbReference>
<proteinExistence type="predicted"/>
<evidence type="ECO:0000313" key="3">
    <source>
        <dbReference type="Proteomes" id="UP001293791"/>
    </source>
</evidence>
<dbReference type="PROSITE" id="PS51736">
    <property type="entry name" value="RECOMBINASES_3"/>
    <property type="match status" value="1"/>
</dbReference>
<keyword evidence="3" id="KW-1185">Reference proteome</keyword>
<organism evidence="2 3">
    <name type="scientific">Candidatus Cyrtobacter comes</name>
    <dbReference type="NCBI Taxonomy" id="675776"/>
    <lineage>
        <taxon>Bacteria</taxon>
        <taxon>Pseudomonadati</taxon>
        <taxon>Pseudomonadota</taxon>
        <taxon>Alphaproteobacteria</taxon>
        <taxon>Rickettsiales</taxon>
        <taxon>Candidatus Midichloriaceae</taxon>
        <taxon>Candidatus Cyrtobacter</taxon>
    </lineage>
</organism>
<dbReference type="SMART" id="SM00857">
    <property type="entry name" value="Resolvase"/>
    <property type="match status" value="1"/>
</dbReference>
<sequence length="137" mass="15659">MNSIDAQRLATESYIASQEHEGWVALAKSYDDGCYFGGTLNRPALQELFQDIENGLVDCVVVYKIDRLSRSLIDFSKIVELFDKHQITFVSVTQSFNTSSSIGRLMLNVLLSFAQYEREFTDEHIRDKFTASKKKSM</sequence>
<dbReference type="PANTHER" id="PTHR30461">
    <property type="entry name" value="DNA-INVERTASE FROM LAMBDOID PROPHAGE"/>
    <property type="match status" value="1"/>
</dbReference>
<dbReference type="InterPro" id="IPR036162">
    <property type="entry name" value="Resolvase-like_N_sf"/>
</dbReference>
<feature type="domain" description="Resolvase/invertase-type recombinase catalytic" evidence="1">
    <location>
        <begin position="1"/>
        <end position="136"/>
    </location>
</feature>
<protein>
    <submittedName>
        <fullName evidence="2">Recombinase family domain protein</fullName>
    </submittedName>
</protein>